<dbReference type="Proteomes" id="UP000694427">
    <property type="component" value="Unplaced"/>
</dbReference>
<dbReference type="AlphaFoldDB" id="A0A8C1KT06"/>
<feature type="domain" description="F-box" evidence="1">
    <location>
        <begin position="7"/>
        <end position="43"/>
    </location>
</feature>
<evidence type="ECO:0000313" key="3">
    <source>
        <dbReference type="Proteomes" id="UP000694427"/>
    </source>
</evidence>
<evidence type="ECO:0000313" key="2">
    <source>
        <dbReference type="Ensembl" id="ENSCCRP00010049860.1"/>
    </source>
</evidence>
<dbReference type="InterPro" id="IPR039752">
    <property type="entry name" value="F-box_only"/>
</dbReference>
<reference evidence="2" key="1">
    <citation type="submission" date="2025-08" db="UniProtKB">
        <authorList>
            <consortium name="Ensembl"/>
        </authorList>
    </citation>
    <scope>IDENTIFICATION</scope>
</reference>
<dbReference type="GO" id="GO:0036503">
    <property type="term" value="P:ERAD pathway"/>
    <property type="evidence" value="ECO:0007669"/>
    <property type="project" value="TreeGrafter"/>
</dbReference>
<dbReference type="GO" id="GO:0019005">
    <property type="term" value="C:SCF ubiquitin ligase complex"/>
    <property type="evidence" value="ECO:0007669"/>
    <property type="project" value="TreeGrafter"/>
</dbReference>
<dbReference type="PANTHER" id="PTHR12125:SF12">
    <property type="entry name" value="F-BOX ONLY PROTEIN 6"/>
    <property type="match status" value="1"/>
</dbReference>
<dbReference type="SUPFAM" id="SSF81383">
    <property type="entry name" value="F-box domain"/>
    <property type="match status" value="1"/>
</dbReference>
<dbReference type="GO" id="GO:0005737">
    <property type="term" value="C:cytoplasm"/>
    <property type="evidence" value="ECO:0007669"/>
    <property type="project" value="TreeGrafter"/>
</dbReference>
<dbReference type="GO" id="GO:0031146">
    <property type="term" value="P:SCF-dependent proteasomal ubiquitin-dependent protein catabolic process"/>
    <property type="evidence" value="ECO:0007669"/>
    <property type="project" value="TreeGrafter"/>
</dbReference>
<evidence type="ECO:0000259" key="1">
    <source>
        <dbReference type="Pfam" id="PF12937"/>
    </source>
</evidence>
<dbReference type="InterPro" id="IPR036047">
    <property type="entry name" value="F-box-like_dom_sf"/>
</dbReference>
<dbReference type="GO" id="GO:0061630">
    <property type="term" value="F:ubiquitin protein ligase activity"/>
    <property type="evidence" value="ECO:0007669"/>
    <property type="project" value="TreeGrafter"/>
</dbReference>
<organism evidence="2 3">
    <name type="scientific">Cyprinus carpio</name>
    <name type="common">Common carp</name>
    <dbReference type="NCBI Taxonomy" id="7962"/>
    <lineage>
        <taxon>Eukaryota</taxon>
        <taxon>Metazoa</taxon>
        <taxon>Chordata</taxon>
        <taxon>Craniata</taxon>
        <taxon>Vertebrata</taxon>
        <taxon>Euteleostomi</taxon>
        <taxon>Actinopterygii</taxon>
        <taxon>Neopterygii</taxon>
        <taxon>Teleostei</taxon>
        <taxon>Ostariophysi</taxon>
        <taxon>Cypriniformes</taxon>
        <taxon>Cyprinidae</taxon>
        <taxon>Cyprininae</taxon>
        <taxon>Cyprinus</taxon>
    </lineage>
</organism>
<dbReference type="InterPro" id="IPR001810">
    <property type="entry name" value="F-box_dom"/>
</dbReference>
<protein>
    <recommendedName>
        <fullName evidence="1">F-box domain-containing protein</fullName>
    </recommendedName>
</protein>
<dbReference type="FunFam" id="1.20.1280.50:FF:000002">
    <property type="entry name" value="F-box only protein 44"/>
    <property type="match status" value="1"/>
</dbReference>
<keyword evidence="3" id="KW-1185">Reference proteome</keyword>
<dbReference type="Ensembl" id="ENSCCRT00010054650.1">
    <property type="protein sequence ID" value="ENSCCRP00010049860.1"/>
    <property type="gene ID" value="ENSCCRG00010021139.1"/>
</dbReference>
<sequence length="95" mass="11176">DGRAPTILLNLPAHQVVRVCSLVCQEWKELVDSVAHWRERCLRKEIQSCDASRPLDNWCLFYFITKKGRNLLKNPRENTGSYWFKTADFYLSCIL</sequence>
<reference evidence="2" key="2">
    <citation type="submission" date="2025-09" db="UniProtKB">
        <authorList>
            <consortium name="Ensembl"/>
        </authorList>
    </citation>
    <scope>IDENTIFICATION</scope>
</reference>
<dbReference type="GO" id="GO:0006516">
    <property type="term" value="P:glycoprotein catabolic process"/>
    <property type="evidence" value="ECO:0007669"/>
    <property type="project" value="TreeGrafter"/>
</dbReference>
<accession>A0A8C1KT06</accession>
<dbReference type="PANTHER" id="PTHR12125">
    <property type="entry name" value="F-BOX ONLY PROTEIN 6-LIKE PROTEIN"/>
    <property type="match status" value="1"/>
</dbReference>
<proteinExistence type="predicted"/>
<dbReference type="Pfam" id="PF12937">
    <property type="entry name" value="F-box-like"/>
    <property type="match status" value="1"/>
</dbReference>
<name>A0A8C1KT06_CYPCA</name>
<dbReference type="Gene3D" id="1.20.1280.50">
    <property type="match status" value="1"/>
</dbReference>